<proteinExistence type="predicted"/>
<gene>
    <name evidence="1" type="ORF">KL86DES1_10818</name>
</gene>
<name>A0A212L0E4_9BACT</name>
<dbReference type="SUPFAM" id="SSF158997">
    <property type="entry name" value="Trm112p-like"/>
    <property type="match status" value="1"/>
</dbReference>
<protein>
    <submittedName>
        <fullName evidence="1">Uncharacterized protein</fullName>
    </submittedName>
</protein>
<dbReference type="InterPro" id="IPR005651">
    <property type="entry name" value="Trm112-like"/>
</dbReference>
<organism evidence="1">
    <name type="scientific">uncultured Desulfovibrio sp</name>
    <dbReference type="NCBI Taxonomy" id="167968"/>
    <lineage>
        <taxon>Bacteria</taxon>
        <taxon>Pseudomonadati</taxon>
        <taxon>Thermodesulfobacteriota</taxon>
        <taxon>Desulfovibrionia</taxon>
        <taxon>Desulfovibrionales</taxon>
        <taxon>Desulfovibrionaceae</taxon>
        <taxon>Desulfovibrio</taxon>
        <taxon>environmental samples</taxon>
    </lineage>
</organism>
<sequence>MPINTDELLRILACPKCLGSLAAMVENNTAAGFACAACQVIYPIREDIPVMLVEEAVDMPTWNAQHPQAKERA</sequence>
<evidence type="ECO:0000313" key="1">
    <source>
        <dbReference type="EMBL" id="SCM71041.1"/>
    </source>
</evidence>
<dbReference type="RefSeq" id="WP_179979599.1">
    <property type="nucleotide sequence ID" value="NZ_LT608333.1"/>
</dbReference>
<dbReference type="Gene3D" id="2.20.25.10">
    <property type="match status" value="1"/>
</dbReference>
<dbReference type="Pfam" id="PF03966">
    <property type="entry name" value="Trm112p"/>
    <property type="match status" value="1"/>
</dbReference>
<reference evidence="1" key="1">
    <citation type="submission" date="2016-08" db="EMBL/GenBank/DDBJ databases">
        <authorList>
            <person name="Seilhamer J.J."/>
        </authorList>
    </citation>
    <scope>NUCLEOTIDE SEQUENCE</scope>
    <source>
        <strain evidence="1">86-1</strain>
    </source>
</reference>
<accession>A0A212L0E4</accession>
<dbReference type="AlphaFoldDB" id="A0A212L0E4"/>
<dbReference type="EMBL" id="FMJC01000001">
    <property type="protein sequence ID" value="SCM71041.1"/>
    <property type="molecule type" value="Genomic_DNA"/>
</dbReference>